<dbReference type="SUPFAM" id="SSF46785">
    <property type="entry name" value="Winged helix' DNA-binding domain"/>
    <property type="match status" value="1"/>
</dbReference>
<feature type="compositionally biased region" description="Low complexity" evidence="1">
    <location>
        <begin position="12"/>
        <end position="21"/>
    </location>
</feature>
<proteinExistence type="predicted"/>
<keyword evidence="4" id="KW-1185">Reference proteome</keyword>
<evidence type="ECO:0000313" key="4">
    <source>
        <dbReference type="Proteomes" id="UP000541033"/>
    </source>
</evidence>
<feature type="compositionally biased region" description="Polar residues" evidence="1">
    <location>
        <begin position="1"/>
        <end position="11"/>
    </location>
</feature>
<dbReference type="InterPro" id="IPR000835">
    <property type="entry name" value="HTH_MarR-typ"/>
</dbReference>
<dbReference type="PROSITE" id="PS50995">
    <property type="entry name" value="HTH_MARR_2"/>
    <property type="match status" value="1"/>
</dbReference>
<comment type="caution">
    <text evidence="3">The sequence shown here is derived from an EMBL/GenBank/DDBJ whole genome shotgun (WGS) entry which is preliminary data.</text>
</comment>
<sequence>METRTSAQSTVAGSEAAPRQAGAAASAMERFIDTDLGHDIDFLLARARAARSAATNALLEPLDLRVRSYSVLSLACSDTNPSQKELAQFLDLDPSQIVALIDRLEERGLVRREPDPRDRRSNVIRATTAGKALYAEAGPLVAQSQELAMSSLTARDRERLFGYLKLVAFHG</sequence>
<dbReference type="Gene3D" id="1.10.10.10">
    <property type="entry name" value="Winged helix-like DNA-binding domain superfamily/Winged helix DNA-binding domain"/>
    <property type="match status" value="1"/>
</dbReference>
<accession>A0A7X5TSN3</accession>
<dbReference type="InterPro" id="IPR036388">
    <property type="entry name" value="WH-like_DNA-bd_sf"/>
</dbReference>
<dbReference type="RefSeq" id="WP_243848584.1">
    <property type="nucleotide sequence ID" value="NZ_JAAMOX010000001.1"/>
</dbReference>
<dbReference type="EMBL" id="JAAMOX010000001">
    <property type="protein sequence ID" value="NIH53230.1"/>
    <property type="molecule type" value="Genomic_DNA"/>
</dbReference>
<dbReference type="PRINTS" id="PR00598">
    <property type="entry name" value="HTHMARR"/>
</dbReference>
<dbReference type="Proteomes" id="UP000541033">
    <property type="component" value="Unassembled WGS sequence"/>
</dbReference>
<evidence type="ECO:0000259" key="2">
    <source>
        <dbReference type="PROSITE" id="PS50995"/>
    </source>
</evidence>
<dbReference type="SMART" id="SM00347">
    <property type="entry name" value="HTH_MARR"/>
    <property type="match status" value="1"/>
</dbReference>
<reference evidence="3 4" key="1">
    <citation type="submission" date="2020-02" db="EMBL/GenBank/DDBJ databases">
        <title>Sequencing the genomes of 1000 actinobacteria strains.</title>
        <authorList>
            <person name="Klenk H.-P."/>
        </authorList>
    </citation>
    <scope>NUCLEOTIDE SEQUENCE [LARGE SCALE GENOMIC DNA]</scope>
    <source>
        <strain evidence="3 4">DSM 27960</strain>
    </source>
</reference>
<dbReference type="GO" id="GO:0006950">
    <property type="term" value="P:response to stress"/>
    <property type="evidence" value="ECO:0007669"/>
    <property type="project" value="TreeGrafter"/>
</dbReference>
<dbReference type="AlphaFoldDB" id="A0A7X5TSN3"/>
<protein>
    <submittedName>
        <fullName evidence="3">DNA-binding MarR family transcriptional regulator</fullName>
    </submittedName>
</protein>
<dbReference type="PANTHER" id="PTHR33164">
    <property type="entry name" value="TRANSCRIPTIONAL REGULATOR, MARR FAMILY"/>
    <property type="match status" value="1"/>
</dbReference>
<dbReference type="InterPro" id="IPR036390">
    <property type="entry name" value="WH_DNA-bd_sf"/>
</dbReference>
<dbReference type="InterPro" id="IPR039422">
    <property type="entry name" value="MarR/SlyA-like"/>
</dbReference>
<dbReference type="GO" id="GO:0003700">
    <property type="term" value="F:DNA-binding transcription factor activity"/>
    <property type="evidence" value="ECO:0007669"/>
    <property type="project" value="InterPro"/>
</dbReference>
<name>A0A7X5TSN3_9MICO</name>
<evidence type="ECO:0000256" key="1">
    <source>
        <dbReference type="SAM" id="MobiDB-lite"/>
    </source>
</evidence>
<feature type="domain" description="HTH marR-type" evidence="2">
    <location>
        <begin position="37"/>
        <end position="169"/>
    </location>
</feature>
<evidence type="ECO:0000313" key="3">
    <source>
        <dbReference type="EMBL" id="NIH53230.1"/>
    </source>
</evidence>
<feature type="region of interest" description="Disordered" evidence="1">
    <location>
        <begin position="1"/>
        <end position="21"/>
    </location>
</feature>
<organism evidence="3 4">
    <name type="scientific">Lysinibacter cavernae</name>
    <dbReference type="NCBI Taxonomy" id="1640652"/>
    <lineage>
        <taxon>Bacteria</taxon>
        <taxon>Bacillati</taxon>
        <taxon>Actinomycetota</taxon>
        <taxon>Actinomycetes</taxon>
        <taxon>Micrococcales</taxon>
        <taxon>Microbacteriaceae</taxon>
        <taxon>Lysinibacter</taxon>
    </lineage>
</organism>
<gene>
    <name evidence="3" type="ORF">FHX76_001098</name>
</gene>
<dbReference type="PANTHER" id="PTHR33164:SF43">
    <property type="entry name" value="HTH-TYPE TRANSCRIPTIONAL REPRESSOR YETL"/>
    <property type="match status" value="1"/>
</dbReference>
<dbReference type="GO" id="GO:0003677">
    <property type="term" value="F:DNA binding"/>
    <property type="evidence" value="ECO:0007669"/>
    <property type="project" value="UniProtKB-KW"/>
</dbReference>
<dbReference type="Pfam" id="PF01047">
    <property type="entry name" value="MarR"/>
    <property type="match status" value="1"/>
</dbReference>
<keyword evidence="3" id="KW-0238">DNA-binding</keyword>